<dbReference type="InterPro" id="IPR013766">
    <property type="entry name" value="Thioredoxin_domain"/>
</dbReference>
<reference evidence="2" key="1">
    <citation type="journal article" date="2015" name="Nature">
        <title>Complex archaea that bridge the gap between prokaryotes and eukaryotes.</title>
        <authorList>
            <person name="Spang A."/>
            <person name="Saw J.H."/>
            <person name="Jorgensen S.L."/>
            <person name="Zaremba-Niedzwiedzka K."/>
            <person name="Martijn J."/>
            <person name="Lind A.E."/>
            <person name="van Eijk R."/>
            <person name="Schleper C."/>
            <person name="Guy L."/>
            <person name="Ettema T.J."/>
        </authorList>
    </citation>
    <scope>NUCLEOTIDE SEQUENCE</scope>
</reference>
<evidence type="ECO:0000313" key="2">
    <source>
        <dbReference type="EMBL" id="KKL49601.1"/>
    </source>
</evidence>
<name>A0A0F9D7E4_9ZZZZ</name>
<evidence type="ECO:0000259" key="1">
    <source>
        <dbReference type="PROSITE" id="PS51352"/>
    </source>
</evidence>
<proteinExistence type="predicted"/>
<dbReference type="InterPro" id="IPR000866">
    <property type="entry name" value="AhpC/TSA"/>
</dbReference>
<dbReference type="PROSITE" id="PS51352">
    <property type="entry name" value="THIOREDOXIN_2"/>
    <property type="match status" value="1"/>
</dbReference>
<dbReference type="SUPFAM" id="SSF52833">
    <property type="entry name" value="Thioredoxin-like"/>
    <property type="match status" value="1"/>
</dbReference>
<dbReference type="EMBL" id="LAZR01032901">
    <property type="protein sequence ID" value="KKL49601.1"/>
    <property type="molecule type" value="Genomic_DNA"/>
</dbReference>
<sequence>MGNEGAEEIIIETDKKKVQMITPRQKVPQLQLDLINDTQWSLEAQKSDTFTLLVFYRGLHCPKCKEQLESLAKKLKDFSERGVHVIAISCNTEKLAKQTAEEWDIPELPVGYELSIEAAREWGLYISEGISDKEPEQFSEPGLFLVRPDDTLYASSIQTMPFARPKFDDLLDAIDFIEKKDYPARGEA</sequence>
<dbReference type="AlphaFoldDB" id="A0A0F9D7E4"/>
<dbReference type="InterPro" id="IPR036249">
    <property type="entry name" value="Thioredoxin-like_sf"/>
</dbReference>
<dbReference type="Pfam" id="PF00578">
    <property type="entry name" value="AhpC-TSA"/>
    <property type="match status" value="1"/>
</dbReference>
<dbReference type="GO" id="GO:0016209">
    <property type="term" value="F:antioxidant activity"/>
    <property type="evidence" value="ECO:0007669"/>
    <property type="project" value="InterPro"/>
</dbReference>
<dbReference type="GO" id="GO:0016491">
    <property type="term" value="F:oxidoreductase activity"/>
    <property type="evidence" value="ECO:0007669"/>
    <property type="project" value="InterPro"/>
</dbReference>
<organism evidence="2">
    <name type="scientific">marine sediment metagenome</name>
    <dbReference type="NCBI Taxonomy" id="412755"/>
    <lineage>
        <taxon>unclassified sequences</taxon>
        <taxon>metagenomes</taxon>
        <taxon>ecological metagenomes</taxon>
    </lineage>
</organism>
<dbReference type="CDD" id="cd02970">
    <property type="entry name" value="PRX_like2"/>
    <property type="match status" value="1"/>
</dbReference>
<accession>A0A0F9D7E4</accession>
<comment type="caution">
    <text evidence="2">The sequence shown here is derived from an EMBL/GenBank/DDBJ whole genome shotgun (WGS) entry which is preliminary data.</text>
</comment>
<feature type="domain" description="Thioredoxin" evidence="1">
    <location>
        <begin position="21"/>
        <end position="179"/>
    </location>
</feature>
<dbReference type="Gene3D" id="3.40.30.10">
    <property type="entry name" value="Glutaredoxin"/>
    <property type="match status" value="1"/>
</dbReference>
<gene>
    <name evidence="2" type="ORF">LCGC14_2313880</name>
</gene>
<protein>
    <recommendedName>
        <fullName evidence="1">Thioredoxin domain-containing protein</fullName>
    </recommendedName>
</protein>